<proteinExistence type="predicted"/>
<reference evidence="1 2" key="1">
    <citation type="journal article" date="2006" name="Nat. Biotechnol.">
        <title>Complete genome sequence of the entomopathogenic and metabolically versatile soil bacterium Pseudomonas entomophila.</title>
        <authorList>
            <person name="Vodovar N."/>
            <person name="Vallenet D."/>
            <person name="Cruveiller S."/>
            <person name="Rouy Z."/>
            <person name="Barbe V."/>
            <person name="Acosta C."/>
            <person name="Cattolico L."/>
            <person name="Jubin C."/>
            <person name="Lajus A."/>
            <person name="Segurens B."/>
            <person name="Vacherie B."/>
            <person name="Wincker P."/>
            <person name="Weissenbach J."/>
            <person name="Lemaitre B."/>
            <person name="Medigue C."/>
            <person name="Boccard F."/>
        </authorList>
    </citation>
    <scope>NUCLEOTIDE SEQUENCE [LARGE SCALE GENOMIC DNA]</scope>
    <source>
        <strain evidence="1 2">L48</strain>
    </source>
</reference>
<name>Q1IBA5_PSEE4</name>
<dbReference type="Proteomes" id="UP000000658">
    <property type="component" value="Chromosome"/>
</dbReference>
<dbReference type="KEGG" id="pen:PSEEN2245"/>
<evidence type="ECO:0000313" key="2">
    <source>
        <dbReference type="Proteomes" id="UP000000658"/>
    </source>
</evidence>
<organism evidence="1 2">
    <name type="scientific">Pseudomonas entomophila (strain L48)</name>
    <dbReference type="NCBI Taxonomy" id="384676"/>
    <lineage>
        <taxon>Bacteria</taxon>
        <taxon>Pseudomonadati</taxon>
        <taxon>Pseudomonadota</taxon>
        <taxon>Gammaproteobacteria</taxon>
        <taxon>Pseudomonadales</taxon>
        <taxon>Pseudomonadaceae</taxon>
        <taxon>Pseudomonas</taxon>
    </lineage>
</organism>
<dbReference type="HOGENOM" id="CLU_2424633_0_0_6"/>
<evidence type="ECO:0000313" key="1">
    <source>
        <dbReference type="EMBL" id="CAK15061.1"/>
    </source>
</evidence>
<dbReference type="STRING" id="384676.PSEEN2245"/>
<accession>Q1IBA5</accession>
<dbReference type="AlphaFoldDB" id="Q1IBA5"/>
<protein>
    <submittedName>
        <fullName evidence="1">Uncharacterized protein</fullName>
    </submittedName>
</protein>
<sequence length="91" mass="10353">MAGQDVSDSFEACLCETRQLSAFIPHGKCTKRRAVPQAFLMGIGDPGDPAGEANRYARSFTPRLRWVAVHCFWNIFTVRPTRPFLPRNWRA</sequence>
<gene>
    <name evidence="1" type="ordered locus">PSEEN2245</name>
</gene>
<dbReference type="EMBL" id="CT573326">
    <property type="protein sequence ID" value="CAK15061.1"/>
    <property type="molecule type" value="Genomic_DNA"/>
</dbReference>